<dbReference type="Pfam" id="PF08543">
    <property type="entry name" value="Phos_pyr_kin"/>
    <property type="match status" value="1"/>
</dbReference>
<dbReference type="Gene3D" id="3.40.1190.20">
    <property type="match status" value="1"/>
</dbReference>
<comment type="caution">
    <text evidence="10">The sequence shown here is derived from an EMBL/GenBank/DDBJ whole genome shotgun (WGS) entry which is preliminary data.</text>
</comment>
<dbReference type="Proteomes" id="UP000245124">
    <property type="component" value="Unassembled WGS sequence"/>
</dbReference>
<comment type="catalytic activity">
    <reaction evidence="1">
        <text>4-amino-5-hydroxymethyl-2-methylpyrimidine + ATP = 4-amino-2-methyl-5-(phosphooxymethyl)pyrimidine + ADP + H(+)</text>
        <dbReference type="Rhea" id="RHEA:23096"/>
        <dbReference type="ChEBI" id="CHEBI:15378"/>
        <dbReference type="ChEBI" id="CHEBI:16892"/>
        <dbReference type="ChEBI" id="CHEBI:30616"/>
        <dbReference type="ChEBI" id="CHEBI:58354"/>
        <dbReference type="ChEBI" id="CHEBI:456216"/>
        <dbReference type="EC" id="2.7.1.49"/>
    </reaction>
</comment>
<dbReference type="CDD" id="cd01169">
    <property type="entry name" value="HMPP_kinase"/>
    <property type="match status" value="1"/>
</dbReference>
<evidence type="ECO:0000256" key="8">
    <source>
        <dbReference type="ARBA" id="ARBA00022977"/>
    </source>
</evidence>
<evidence type="ECO:0000256" key="7">
    <source>
        <dbReference type="ARBA" id="ARBA00022840"/>
    </source>
</evidence>
<keyword evidence="8" id="KW-0784">Thiamine biosynthesis</keyword>
<keyword evidence="7" id="KW-0067">ATP-binding</keyword>
<keyword evidence="6 10" id="KW-0418">Kinase</keyword>
<dbReference type="InterPro" id="IPR004399">
    <property type="entry name" value="HMP/HMP-P_kinase_dom"/>
</dbReference>
<evidence type="ECO:0000256" key="4">
    <source>
        <dbReference type="ARBA" id="ARBA00022679"/>
    </source>
</evidence>
<evidence type="ECO:0000256" key="3">
    <source>
        <dbReference type="ARBA" id="ARBA00004769"/>
    </source>
</evidence>
<evidence type="ECO:0000256" key="6">
    <source>
        <dbReference type="ARBA" id="ARBA00022777"/>
    </source>
</evidence>
<proteinExistence type="predicted"/>
<protein>
    <submittedName>
        <fullName evidence="10">Phosphomethylpyrimidine kinase</fullName>
    </submittedName>
</protein>
<dbReference type="GO" id="GO:0005829">
    <property type="term" value="C:cytosol"/>
    <property type="evidence" value="ECO:0007669"/>
    <property type="project" value="TreeGrafter"/>
</dbReference>
<keyword evidence="4" id="KW-0808">Transferase</keyword>
<dbReference type="FunFam" id="3.40.1190.20:FF:000003">
    <property type="entry name" value="Phosphomethylpyrimidine kinase ThiD"/>
    <property type="match status" value="1"/>
</dbReference>
<reference evidence="10 11" key="1">
    <citation type="submission" date="2017-06" db="EMBL/GenBank/DDBJ databases">
        <title>Genome sequencing of cyanobaciteial culture collection at National Institute for Environmental Studies (NIES).</title>
        <authorList>
            <person name="Hirose Y."/>
            <person name="Shimura Y."/>
            <person name="Fujisawa T."/>
            <person name="Nakamura Y."/>
            <person name="Kawachi M."/>
        </authorList>
    </citation>
    <scope>NUCLEOTIDE SEQUENCE [LARGE SCALE GENOMIC DNA]</scope>
    <source>
        <strain evidence="10 11">NIES-4072</strain>
    </source>
</reference>
<evidence type="ECO:0000256" key="5">
    <source>
        <dbReference type="ARBA" id="ARBA00022741"/>
    </source>
</evidence>
<dbReference type="EMBL" id="BDUD01000001">
    <property type="protein sequence ID" value="GBG17286.1"/>
    <property type="molecule type" value="Genomic_DNA"/>
</dbReference>
<feature type="domain" description="Pyridoxamine kinase/Phosphomethylpyrimidine kinase" evidence="9">
    <location>
        <begin position="93"/>
        <end position="338"/>
    </location>
</feature>
<evidence type="ECO:0000256" key="2">
    <source>
        <dbReference type="ARBA" id="ARBA00000565"/>
    </source>
</evidence>
<keyword evidence="11" id="KW-1185">Reference proteome</keyword>
<comment type="pathway">
    <text evidence="3">Cofactor biosynthesis; thiamine diphosphate biosynthesis; 4-amino-2-methyl-5-diphosphomethylpyrimidine from 5-amino-1-(5-phospho-D-ribosyl)imidazole: step 3/3.</text>
</comment>
<dbReference type="NCBIfam" id="TIGR00097">
    <property type="entry name" value="HMP-P_kinase"/>
    <property type="match status" value="1"/>
</dbReference>
<dbReference type="GO" id="GO:0009228">
    <property type="term" value="P:thiamine biosynthetic process"/>
    <property type="evidence" value="ECO:0007669"/>
    <property type="project" value="UniProtKB-KW"/>
</dbReference>
<name>A0A2R5FFI1_NOSCO</name>
<dbReference type="GO" id="GO:0005524">
    <property type="term" value="F:ATP binding"/>
    <property type="evidence" value="ECO:0007669"/>
    <property type="project" value="UniProtKB-KW"/>
</dbReference>
<dbReference type="PANTHER" id="PTHR20858:SF17">
    <property type="entry name" value="HYDROXYMETHYLPYRIMIDINE_PHOSPHOMETHYLPYRIMIDINE KINASE THI20-RELATED"/>
    <property type="match status" value="1"/>
</dbReference>
<evidence type="ECO:0000313" key="11">
    <source>
        <dbReference type="Proteomes" id="UP000245124"/>
    </source>
</evidence>
<organism evidence="10 11">
    <name type="scientific">Nostoc commune NIES-4072</name>
    <dbReference type="NCBI Taxonomy" id="2005467"/>
    <lineage>
        <taxon>Bacteria</taxon>
        <taxon>Bacillati</taxon>
        <taxon>Cyanobacteriota</taxon>
        <taxon>Cyanophyceae</taxon>
        <taxon>Nostocales</taxon>
        <taxon>Nostocaceae</taxon>
        <taxon>Nostoc</taxon>
    </lineage>
</organism>
<evidence type="ECO:0000259" key="9">
    <source>
        <dbReference type="Pfam" id="PF08543"/>
    </source>
</evidence>
<keyword evidence="5" id="KW-0547">Nucleotide-binding</keyword>
<dbReference type="PANTHER" id="PTHR20858">
    <property type="entry name" value="PHOSPHOMETHYLPYRIMIDINE KINASE"/>
    <property type="match status" value="1"/>
</dbReference>
<dbReference type="GO" id="GO:0008972">
    <property type="term" value="F:phosphomethylpyrimidine kinase activity"/>
    <property type="evidence" value="ECO:0007669"/>
    <property type="project" value="UniProtKB-EC"/>
</dbReference>
<gene>
    <name evidence="10" type="ORF">NIES4072_09350</name>
</gene>
<dbReference type="AlphaFoldDB" id="A0A2R5FFI1"/>
<evidence type="ECO:0000256" key="1">
    <source>
        <dbReference type="ARBA" id="ARBA00000151"/>
    </source>
</evidence>
<dbReference type="InterPro" id="IPR013749">
    <property type="entry name" value="PM/HMP-P_kinase-1"/>
</dbReference>
<dbReference type="SUPFAM" id="SSF53613">
    <property type="entry name" value="Ribokinase-like"/>
    <property type="match status" value="1"/>
</dbReference>
<evidence type="ECO:0000313" key="10">
    <source>
        <dbReference type="EMBL" id="GBG17286.1"/>
    </source>
</evidence>
<sequence>MQGFDEVSRKIFEEEIPSLLNVPLPLTALLSQVIVNLCGCDRKRSWKEEGFGLVHQSFFEIVWFDNANLLNLHNMNTQINSRIPVALTIAGSDSGGGAGIQADLRTFAFHCVHGTSAITCITAQNTLGVKRVDAMPTEAVVAQIQAVVEDIGVQAAKTGMLLNQEIIFAVAQQVEALQINNLVVDPVMVSRTGAQLIDDDAVKTLCHALIPKALIITPNRYEAQILSGLQINSLEDMQAAAETIHKTLGTKAVLVKGGGMQGDLRGVDIWFDGDKLEVLTCQQVETKNTHGTGCTLSAAIAANLAKGQGLWQAVQEAKKYVTTALTYALDIGEGQGPVGHFFPLWGLGTGD</sequence>
<dbReference type="InterPro" id="IPR029056">
    <property type="entry name" value="Ribokinase-like"/>
</dbReference>
<accession>A0A2R5FFI1</accession>
<comment type="catalytic activity">
    <reaction evidence="2">
        <text>4-amino-2-methyl-5-(phosphooxymethyl)pyrimidine + ATP = 4-amino-2-methyl-5-(diphosphooxymethyl)pyrimidine + ADP</text>
        <dbReference type="Rhea" id="RHEA:19893"/>
        <dbReference type="ChEBI" id="CHEBI:30616"/>
        <dbReference type="ChEBI" id="CHEBI:57841"/>
        <dbReference type="ChEBI" id="CHEBI:58354"/>
        <dbReference type="ChEBI" id="CHEBI:456216"/>
        <dbReference type="EC" id="2.7.4.7"/>
    </reaction>
</comment>
<dbReference type="GO" id="GO:0008902">
    <property type="term" value="F:hydroxymethylpyrimidine kinase activity"/>
    <property type="evidence" value="ECO:0007669"/>
    <property type="project" value="UniProtKB-EC"/>
</dbReference>